<dbReference type="AlphaFoldDB" id="A0A448X345"/>
<gene>
    <name evidence="1" type="ORF">PXEA_LOCUS19999</name>
</gene>
<dbReference type="Proteomes" id="UP000784294">
    <property type="component" value="Unassembled WGS sequence"/>
</dbReference>
<comment type="caution">
    <text evidence="1">The sequence shown here is derived from an EMBL/GenBank/DDBJ whole genome shotgun (WGS) entry which is preliminary data.</text>
</comment>
<name>A0A448X345_9PLAT</name>
<evidence type="ECO:0000313" key="1">
    <source>
        <dbReference type="EMBL" id="VEL26559.1"/>
    </source>
</evidence>
<sequence length="102" mass="10793">MVRALSVSPIKDWADSEEHFARTSLSVSGLRVSCHTQLLAFPGTQLSCPVTPPGATIDLSEDIGLCSSPAADALGRSSSGLNRTLYSIRMISSPRKDEASDT</sequence>
<protein>
    <submittedName>
        <fullName evidence="1">Uncharacterized protein</fullName>
    </submittedName>
</protein>
<organism evidence="1 2">
    <name type="scientific">Protopolystoma xenopodis</name>
    <dbReference type="NCBI Taxonomy" id="117903"/>
    <lineage>
        <taxon>Eukaryota</taxon>
        <taxon>Metazoa</taxon>
        <taxon>Spiralia</taxon>
        <taxon>Lophotrochozoa</taxon>
        <taxon>Platyhelminthes</taxon>
        <taxon>Monogenea</taxon>
        <taxon>Polyopisthocotylea</taxon>
        <taxon>Polystomatidea</taxon>
        <taxon>Polystomatidae</taxon>
        <taxon>Protopolystoma</taxon>
    </lineage>
</organism>
<keyword evidence="2" id="KW-1185">Reference proteome</keyword>
<proteinExistence type="predicted"/>
<dbReference type="EMBL" id="CAAALY010081085">
    <property type="protein sequence ID" value="VEL26559.1"/>
    <property type="molecule type" value="Genomic_DNA"/>
</dbReference>
<reference evidence="1" key="1">
    <citation type="submission" date="2018-11" db="EMBL/GenBank/DDBJ databases">
        <authorList>
            <consortium name="Pathogen Informatics"/>
        </authorList>
    </citation>
    <scope>NUCLEOTIDE SEQUENCE</scope>
</reference>
<evidence type="ECO:0000313" key="2">
    <source>
        <dbReference type="Proteomes" id="UP000784294"/>
    </source>
</evidence>
<accession>A0A448X345</accession>